<reference evidence="2" key="1">
    <citation type="submission" date="2022-03" db="EMBL/GenBank/DDBJ databases">
        <authorList>
            <person name="Alioto T."/>
            <person name="Alioto T."/>
            <person name="Gomez Garrido J."/>
        </authorList>
    </citation>
    <scope>NUCLEOTIDE SEQUENCE</scope>
</reference>
<keyword evidence="3" id="KW-1185">Reference proteome</keyword>
<proteinExistence type="predicted"/>
<feature type="region of interest" description="Disordered" evidence="1">
    <location>
        <begin position="1"/>
        <end position="57"/>
    </location>
</feature>
<feature type="compositionally biased region" description="Basic and acidic residues" evidence="1">
    <location>
        <begin position="46"/>
        <end position="57"/>
    </location>
</feature>
<evidence type="ECO:0000313" key="3">
    <source>
        <dbReference type="Proteomes" id="UP001295444"/>
    </source>
</evidence>
<evidence type="ECO:0000313" key="2">
    <source>
        <dbReference type="EMBL" id="CAH2311873.1"/>
    </source>
</evidence>
<sequence>RGSRSVDGNWQAGSNTWDRRSLTPGSPAVSNGKQSDDRFLAAAKRTKSEGGKATRKR</sequence>
<protein>
    <submittedName>
        <fullName evidence="2">Uncharacterized protein</fullName>
    </submittedName>
</protein>
<dbReference type="AlphaFoldDB" id="A0AAD1SUH7"/>
<gene>
    <name evidence="2" type="ORF">PECUL_23A025565</name>
</gene>
<organism evidence="2 3">
    <name type="scientific">Pelobates cultripes</name>
    <name type="common">Western spadefoot toad</name>
    <dbReference type="NCBI Taxonomy" id="61616"/>
    <lineage>
        <taxon>Eukaryota</taxon>
        <taxon>Metazoa</taxon>
        <taxon>Chordata</taxon>
        <taxon>Craniata</taxon>
        <taxon>Vertebrata</taxon>
        <taxon>Euteleostomi</taxon>
        <taxon>Amphibia</taxon>
        <taxon>Batrachia</taxon>
        <taxon>Anura</taxon>
        <taxon>Pelobatoidea</taxon>
        <taxon>Pelobatidae</taxon>
        <taxon>Pelobates</taxon>
    </lineage>
</organism>
<evidence type="ECO:0000256" key="1">
    <source>
        <dbReference type="SAM" id="MobiDB-lite"/>
    </source>
</evidence>
<name>A0AAD1SUH7_PELCU</name>
<accession>A0AAD1SUH7</accession>
<feature type="non-terminal residue" evidence="2">
    <location>
        <position position="1"/>
    </location>
</feature>
<dbReference type="EMBL" id="OW240919">
    <property type="protein sequence ID" value="CAH2311873.1"/>
    <property type="molecule type" value="Genomic_DNA"/>
</dbReference>
<dbReference type="Proteomes" id="UP001295444">
    <property type="component" value="Chromosome 08"/>
</dbReference>
<feature type="compositionally biased region" description="Polar residues" evidence="1">
    <location>
        <begin position="1"/>
        <end position="16"/>
    </location>
</feature>